<gene>
    <name evidence="1" type="ORF">HINF_LOCUS42369</name>
    <name evidence="2" type="ORF">HINF_LOCUS53631</name>
</gene>
<protein>
    <submittedName>
        <fullName evidence="1">Phosphoprotein phosphatase 2A regulatory subunit</fullName>
    </submittedName>
    <submittedName>
        <fullName evidence="2">Phosphoprotein_phosphatase 2A regulatory subunit</fullName>
    </submittedName>
</protein>
<proteinExistence type="predicted"/>
<reference evidence="1" key="1">
    <citation type="submission" date="2023-06" db="EMBL/GenBank/DDBJ databases">
        <authorList>
            <person name="Kurt Z."/>
        </authorList>
    </citation>
    <scope>NUCLEOTIDE SEQUENCE</scope>
</reference>
<name>A0AA86QKD0_9EUKA</name>
<accession>A0AA86QKD0</accession>
<organism evidence="1">
    <name type="scientific">Hexamita inflata</name>
    <dbReference type="NCBI Taxonomy" id="28002"/>
    <lineage>
        <taxon>Eukaryota</taxon>
        <taxon>Metamonada</taxon>
        <taxon>Diplomonadida</taxon>
        <taxon>Hexamitidae</taxon>
        <taxon>Hexamitinae</taxon>
        <taxon>Hexamita</taxon>
    </lineage>
</organism>
<reference evidence="2 3" key="2">
    <citation type="submission" date="2024-07" db="EMBL/GenBank/DDBJ databases">
        <authorList>
            <person name="Akdeniz Z."/>
        </authorList>
    </citation>
    <scope>NUCLEOTIDE SEQUENCE [LARGE SCALE GENOMIC DNA]</scope>
</reference>
<dbReference type="Proteomes" id="UP001642409">
    <property type="component" value="Unassembled WGS sequence"/>
</dbReference>
<sequence>MFHFQRFQQFDMKDPYTIRNFAIQEKSLWERFCRRQYDIQVQGVSGDGY</sequence>
<evidence type="ECO:0000313" key="3">
    <source>
        <dbReference type="Proteomes" id="UP001642409"/>
    </source>
</evidence>
<evidence type="ECO:0000313" key="1">
    <source>
        <dbReference type="EMBL" id="CAI9954724.1"/>
    </source>
</evidence>
<dbReference type="AlphaFoldDB" id="A0AA86QKD0"/>
<dbReference type="EMBL" id="CATOUU010000850">
    <property type="protein sequence ID" value="CAI9954724.1"/>
    <property type="molecule type" value="Genomic_DNA"/>
</dbReference>
<dbReference type="EMBL" id="CAXDID020000274">
    <property type="protein sequence ID" value="CAL6068705.1"/>
    <property type="molecule type" value="Genomic_DNA"/>
</dbReference>
<evidence type="ECO:0000313" key="2">
    <source>
        <dbReference type="EMBL" id="CAL6068705.1"/>
    </source>
</evidence>
<keyword evidence="3" id="KW-1185">Reference proteome</keyword>
<comment type="caution">
    <text evidence="1">The sequence shown here is derived from an EMBL/GenBank/DDBJ whole genome shotgun (WGS) entry which is preliminary data.</text>
</comment>